<gene>
    <name evidence="1" type="ORF">F5897_000700</name>
</gene>
<dbReference type="Proteomes" id="UP000571183">
    <property type="component" value="Unassembled WGS sequence"/>
</dbReference>
<dbReference type="InterPro" id="IPR026487">
    <property type="entry name" value="CHP04141"/>
</dbReference>
<dbReference type="NCBIfam" id="TIGR04141">
    <property type="entry name" value="TIGR04141 family sporadically distributed protein"/>
    <property type="match status" value="1"/>
</dbReference>
<organism evidence="1 2">
    <name type="scientific">Canibacter oris</name>
    <dbReference type="NCBI Taxonomy" id="1365628"/>
    <lineage>
        <taxon>Bacteria</taxon>
        <taxon>Bacillati</taxon>
        <taxon>Actinomycetota</taxon>
        <taxon>Actinomycetes</taxon>
        <taxon>Micrococcales</taxon>
        <taxon>Microbacteriaceae</taxon>
        <taxon>Canibacter</taxon>
    </lineage>
</organism>
<comment type="caution">
    <text evidence="1">The sequence shown here is derived from an EMBL/GenBank/DDBJ whole genome shotgun (WGS) entry which is preliminary data.</text>
</comment>
<dbReference type="EMBL" id="JACIFD010000006">
    <property type="protein sequence ID" value="MBB4071396.1"/>
    <property type="molecule type" value="Genomic_DNA"/>
</dbReference>
<sequence>MAKQRITMYLLNESVNTFKEALHSEKKLQTMTTKLGDYGYIYYENPIRNTPKWANFLKQFSGHPALDNINVQSSSALFLFKFKKRFFALTFGHGRNFLDLSKIEHRFGLKVVLSEIKPQDLKSVDFKEYEDGVISNSKNSARKTSIYSFGIDSATDILRGVTGSPSDNSYFQGNIAGGDSLVFTYDSDWKSGKNSAPIRNLFAFCKKILKTFNSNNYKKYYDWIDDLSIVKDAQLIKELNNELITDLRNINVDLTYLAPPDVIAWEDIEHFKITGTSSYEYTELDLKEYLNKLTKKAREKIDISKLKSRNVYVTYSRSGVSEKRWTLYRCLVSEKQYKDKQYALLEGEWYEINQALATKVNSAINEIAHSNLTLPPANKGEKEAEYNRRIASSSKGSIVLMDKKIIYPEGAPSGVEFCDLYSLSDKNMIHVKRKSQSATLSHLFAQGVVASQCLLHDAQYRNRIRSYFQQSLTPNSANNYLNSIPETITTADRDKYKITFAVITDSTRTGKDWLPFFSKVNLMGQAKFIRGLGLQLEILKVPITAANEKKITRYFISNK</sequence>
<protein>
    <submittedName>
        <fullName evidence="1">Uncharacterized protein (TIGR04141 family)</fullName>
    </submittedName>
</protein>
<dbReference type="AlphaFoldDB" id="A0A840DQC6"/>
<reference evidence="1" key="1">
    <citation type="submission" date="2020-08" db="EMBL/GenBank/DDBJ databases">
        <title>Sequencing the genomes of 1000 actinobacteria strains.</title>
        <authorList>
            <person name="Klenk H.-P."/>
        </authorList>
    </citation>
    <scope>NUCLEOTIDE SEQUENCE [LARGE SCALE GENOMIC DNA]</scope>
    <source>
        <strain evidence="1">DSM 27064</strain>
    </source>
</reference>
<proteinExistence type="predicted"/>
<dbReference type="RefSeq" id="WP_183304485.1">
    <property type="nucleotide sequence ID" value="NZ_JACIFD010000006.1"/>
</dbReference>
<evidence type="ECO:0000313" key="2">
    <source>
        <dbReference type="Proteomes" id="UP000571183"/>
    </source>
</evidence>
<keyword evidence="2" id="KW-1185">Reference proteome</keyword>
<name>A0A840DQC6_9MICO</name>
<evidence type="ECO:0000313" key="1">
    <source>
        <dbReference type="EMBL" id="MBB4071396.1"/>
    </source>
</evidence>
<dbReference type="Pfam" id="PF19614">
    <property type="entry name" value="DUF6119"/>
    <property type="match status" value="1"/>
</dbReference>
<accession>A0A840DQC6</accession>